<proteinExistence type="predicted"/>
<feature type="transmembrane region" description="Helical" evidence="1">
    <location>
        <begin position="12"/>
        <end position="30"/>
    </location>
</feature>
<evidence type="ECO:0000313" key="3">
    <source>
        <dbReference type="Proteomes" id="UP000238196"/>
    </source>
</evidence>
<name>A0A2S5KSF6_9PROT</name>
<keyword evidence="1" id="KW-1133">Transmembrane helix</keyword>
<protein>
    <submittedName>
        <fullName evidence="2">Uncharacterized protein</fullName>
    </submittedName>
</protein>
<dbReference type="Proteomes" id="UP000238196">
    <property type="component" value="Unassembled WGS sequence"/>
</dbReference>
<keyword evidence="1" id="KW-0472">Membrane</keyword>
<evidence type="ECO:0000256" key="1">
    <source>
        <dbReference type="SAM" id="Phobius"/>
    </source>
</evidence>
<accession>A0A2S5KSF6</accession>
<sequence length="78" mass="8626">MNDAPSSTKELRILLGIILMCCTGFFFFGGSHVSQVMFLVIVLIAISAGVLVNILNIQAAREKKRWEQSQQQSDSPVE</sequence>
<comment type="caution">
    <text evidence="2">The sequence shown here is derived from an EMBL/GenBank/DDBJ whole genome shotgun (WGS) entry which is preliminary data.</text>
</comment>
<feature type="transmembrane region" description="Helical" evidence="1">
    <location>
        <begin position="36"/>
        <end position="55"/>
    </location>
</feature>
<keyword evidence="1" id="KW-0812">Transmembrane</keyword>
<gene>
    <name evidence="2" type="ORF">C4K68_08900</name>
</gene>
<dbReference type="AlphaFoldDB" id="A0A2S5KSF6"/>
<evidence type="ECO:0000313" key="2">
    <source>
        <dbReference type="EMBL" id="PPC77688.1"/>
    </source>
</evidence>
<reference evidence="2 3" key="1">
    <citation type="submission" date="2018-02" db="EMBL/GenBank/DDBJ databases">
        <title>novel marine gammaproteobacteria from coastal saline agro ecosystem.</title>
        <authorList>
            <person name="Krishnan R."/>
            <person name="Ramesh Kumar N."/>
        </authorList>
    </citation>
    <scope>NUCLEOTIDE SEQUENCE [LARGE SCALE GENOMIC DNA]</scope>
    <source>
        <strain evidence="2 3">228</strain>
    </source>
</reference>
<dbReference type="EMBL" id="PRLP01000027">
    <property type="protein sequence ID" value="PPC77688.1"/>
    <property type="molecule type" value="Genomic_DNA"/>
</dbReference>
<organism evidence="2 3">
    <name type="scientific">Proteobacteria bacterium 228</name>
    <dbReference type="NCBI Taxonomy" id="2083153"/>
    <lineage>
        <taxon>Bacteria</taxon>
        <taxon>Pseudomonadati</taxon>
        <taxon>Pseudomonadota</taxon>
    </lineage>
</organism>